<evidence type="ECO:0000256" key="9">
    <source>
        <dbReference type="PIRSR" id="PIRSR000077-4"/>
    </source>
</evidence>
<evidence type="ECO:0000256" key="5">
    <source>
        <dbReference type="ARBA" id="ARBA00023284"/>
    </source>
</evidence>
<gene>
    <name evidence="11" type="primary">trxA</name>
    <name evidence="11" type="ORF">COT75_04760</name>
</gene>
<dbReference type="InterPro" id="IPR005746">
    <property type="entry name" value="Thioredoxin"/>
</dbReference>
<comment type="caution">
    <text evidence="11">The sequence shown here is derived from an EMBL/GenBank/DDBJ whole genome shotgun (WGS) entry which is preliminary data.</text>
</comment>
<keyword evidence="3" id="KW-0249">Electron transport</keyword>
<dbReference type="SUPFAM" id="SSF52833">
    <property type="entry name" value="Thioredoxin-like"/>
    <property type="match status" value="1"/>
</dbReference>
<comment type="similarity">
    <text evidence="1 7">Belongs to the thioredoxin family.</text>
</comment>
<sequence>MSALHLKKDDFKKKVLESKIPVFIDFFAPWCGPCRLAGPVVDELALEYKDKVAVAKVNVDEEQELAQKYGVMSIPMVIMFKDGKEIDRKTGFPGKDGFVEMIKKAL</sequence>
<evidence type="ECO:0000313" key="12">
    <source>
        <dbReference type="Proteomes" id="UP000230093"/>
    </source>
</evidence>
<protein>
    <recommendedName>
        <fullName evidence="6 7">Thioredoxin</fullName>
    </recommendedName>
</protein>
<feature type="active site" description="Nucleophile" evidence="8">
    <location>
        <position position="34"/>
    </location>
</feature>
<name>A0A2H0W872_9BACT</name>
<dbReference type="Gene3D" id="3.40.30.10">
    <property type="entry name" value="Glutaredoxin"/>
    <property type="match status" value="1"/>
</dbReference>
<dbReference type="Pfam" id="PF00085">
    <property type="entry name" value="Thioredoxin"/>
    <property type="match status" value="1"/>
</dbReference>
<dbReference type="AlphaFoldDB" id="A0A2H0W872"/>
<evidence type="ECO:0000256" key="4">
    <source>
        <dbReference type="ARBA" id="ARBA00023157"/>
    </source>
</evidence>
<organism evidence="11 12">
    <name type="scientific">Candidatus Beckwithbacteria bacterium CG10_big_fil_rev_8_21_14_0_10_34_10</name>
    <dbReference type="NCBI Taxonomy" id="1974495"/>
    <lineage>
        <taxon>Bacteria</taxon>
        <taxon>Candidatus Beckwithiibacteriota</taxon>
    </lineage>
</organism>
<feature type="site" description="Contributes to redox potential value" evidence="8">
    <location>
        <position position="33"/>
    </location>
</feature>
<evidence type="ECO:0000313" key="11">
    <source>
        <dbReference type="EMBL" id="PIS08765.1"/>
    </source>
</evidence>
<dbReference type="PROSITE" id="PS51352">
    <property type="entry name" value="THIOREDOXIN_2"/>
    <property type="match status" value="1"/>
</dbReference>
<feature type="site" description="Deprotonates C-terminal active site Cys" evidence="8">
    <location>
        <position position="25"/>
    </location>
</feature>
<reference evidence="12" key="1">
    <citation type="submission" date="2017-09" db="EMBL/GenBank/DDBJ databases">
        <title>Depth-based differentiation of microbial function through sediment-hosted aquifers and enrichment of novel symbionts in the deep terrestrial subsurface.</title>
        <authorList>
            <person name="Probst A.J."/>
            <person name="Ladd B."/>
            <person name="Jarett J.K."/>
            <person name="Geller-Mcgrath D.E."/>
            <person name="Sieber C.M.K."/>
            <person name="Emerson J.B."/>
            <person name="Anantharaman K."/>
            <person name="Thomas B.C."/>
            <person name="Malmstrom R."/>
            <person name="Stieglmeier M."/>
            <person name="Klingl A."/>
            <person name="Woyke T."/>
            <person name="Ryan C.M."/>
            <person name="Banfield J.F."/>
        </authorList>
    </citation>
    <scope>NUCLEOTIDE SEQUENCE [LARGE SCALE GENOMIC DNA]</scope>
</reference>
<evidence type="ECO:0000256" key="3">
    <source>
        <dbReference type="ARBA" id="ARBA00022982"/>
    </source>
</evidence>
<evidence type="ECO:0000256" key="2">
    <source>
        <dbReference type="ARBA" id="ARBA00022448"/>
    </source>
</evidence>
<dbReference type="InterPro" id="IPR036249">
    <property type="entry name" value="Thioredoxin-like_sf"/>
</dbReference>
<feature type="active site" description="Nucleophile" evidence="8">
    <location>
        <position position="31"/>
    </location>
</feature>
<evidence type="ECO:0000256" key="7">
    <source>
        <dbReference type="PIRNR" id="PIRNR000077"/>
    </source>
</evidence>
<evidence type="ECO:0000259" key="10">
    <source>
        <dbReference type="PROSITE" id="PS51352"/>
    </source>
</evidence>
<dbReference type="PANTHER" id="PTHR45663">
    <property type="entry name" value="GEO12009P1"/>
    <property type="match status" value="1"/>
</dbReference>
<dbReference type="CDD" id="cd02947">
    <property type="entry name" value="TRX_family"/>
    <property type="match status" value="1"/>
</dbReference>
<dbReference type="FunFam" id="3.40.30.10:FF:000001">
    <property type="entry name" value="Thioredoxin"/>
    <property type="match status" value="1"/>
</dbReference>
<feature type="disulfide bond" description="Redox-active" evidence="9">
    <location>
        <begin position="31"/>
        <end position="34"/>
    </location>
</feature>
<evidence type="ECO:0000256" key="8">
    <source>
        <dbReference type="PIRSR" id="PIRSR000077-1"/>
    </source>
</evidence>
<evidence type="ECO:0000256" key="6">
    <source>
        <dbReference type="NCBIfam" id="TIGR01068"/>
    </source>
</evidence>
<dbReference type="GO" id="GO:0005737">
    <property type="term" value="C:cytoplasm"/>
    <property type="evidence" value="ECO:0007669"/>
    <property type="project" value="TreeGrafter"/>
</dbReference>
<keyword evidence="2" id="KW-0813">Transport</keyword>
<keyword evidence="5 9" id="KW-0676">Redox-active center</keyword>
<dbReference type="NCBIfam" id="TIGR01068">
    <property type="entry name" value="thioredoxin"/>
    <property type="match status" value="1"/>
</dbReference>
<feature type="domain" description="Thioredoxin" evidence="10">
    <location>
        <begin position="1"/>
        <end position="106"/>
    </location>
</feature>
<dbReference type="Proteomes" id="UP000230093">
    <property type="component" value="Unassembled WGS sequence"/>
</dbReference>
<dbReference type="PANTHER" id="PTHR45663:SF11">
    <property type="entry name" value="GEO12009P1"/>
    <property type="match status" value="1"/>
</dbReference>
<dbReference type="GO" id="GO:0015035">
    <property type="term" value="F:protein-disulfide reductase activity"/>
    <property type="evidence" value="ECO:0007669"/>
    <property type="project" value="UniProtKB-UniRule"/>
</dbReference>
<accession>A0A2H0W872</accession>
<feature type="site" description="Contributes to redox potential value" evidence="8">
    <location>
        <position position="32"/>
    </location>
</feature>
<dbReference type="PIRSF" id="PIRSF000077">
    <property type="entry name" value="Thioredoxin"/>
    <property type="match status" value="1"/>
</dbReference>
<dbReference type="InterPro" id="IPR013766">
    <property type="entry name" value="Thioredoxin_domain"/>
</dbReference>
<proteinExistence type="inferred from homology"/>
<keyword evidence="4 9" id="KW-1015">Disulfide bond</keyword>
<evidence type="ECO:0000256" key="1">
    <source>
        <dbReference type="ARBA" id="ARBA00008987"/>
    </source>
</evidence>
<dbReference type="EMBL" id="PEZT01000028">
    <property type="protein sequence ID" value="PIS08765.1"/>
    <property type="molecule type" value="Genomic_DNA"/>
</dbReference>
<dbReference type="PRINTS" id="PR00421">
    <property type="entry name" value="THIOREDOXIN"/>
</dbReference>